<keyword evidence="1" id="KW-0238">DNA-binding</keyword>
<gene>
    <name evidence="3" type="ORF">J0M35_00300</name>
</gene>
<dbReference type="GO" id="GO:0005829">
    <property type="term" value="C:cytosol"/>
    <property type="evidence" value="ECO:0007669"/>
    <property type="project" value="TreeGrafter"/>
</dbReference>
<proteinExistence type="predicted"/>
<dbReference type="GO" id="GO:0003677">
    <property type="term" value="F:DNA binding"/>
    <property type="evidence" value="ECO:0007669"/>
    <property type="project" value="UniProtKB-KW"/>
</dbReference>
<dbReference type="Pfam" id="PF01381">
    <property type="entry name" value="HTH_3"/>
    <property type="match status" value="1"/>
</dbReference>
<reference evidence="3" key="1">
    <citation type="submission" date="2021-02" db="EMBL/GenBank/DDBJ databases">
        <title>Genome-Resolved Metagenomics of a Microbial Community Performing Photosynthetic Biological Nutrient Removal.</title>
        <authorList>
            <person name="Mcdaniel E.A."/>
        </authorList>
    </citation>
    <scope>NUCLEOTIDE SEQUENCE</scope>
    <source>
        <strain evidence="3">UWPOB_OBS1</strain>
    </source>
</reference>
<protein>
    <submittedName>
        <fullName evidence="3">Helix-turn-helix transcriptional regulator</fullName>
    </submittedName>
</protein>
<dbReference type="AlphaFoldDB" id="A0A8J7PF08"/>
<dbReference type="CDD" id="cd00093">
    <property type="entry name" value="HTH_XRE"/>
    <property type="match status" value="1"/>
</dbReference>
<dbReference type="Proteomes" id="UP000664277">
    <property type="component" value="Unassembled WGS sequence"/>
</dbReference>
<dbReference type="PANTHER" id="PTHR46797">
    <property type="entry name" value="HTH-TYPE TRANSCRIPTIONAL REGULATOR"/>
    <property type="match status" value="1"/>
</dbReference>
<organism evidence="3 4">
    <name type="scientific">Candidatus Obscuribacter phosphatis</name>
    <dbReference type="NCBI Taxonomy" id="1906157"/>
    <lineage>
        <taxon>Bacteria</taxon>
        <taxon>Bacillati</taxon>
        <taxon>Candidatus Melainabacteria</taxon>
        <taxon>Candidatus Obscuribacterales</taxon>
        <taxon>Candidatus Obscuribacteraceae</taxon>
        <taxon>Candidatus Obscuribacter</taxon>
    </lineage>
</organism>
<dbReference type="InterPro" id="IPR001387">
    <property type="entry name" value="Cro/C1-type_HTH"/>
</dbReference>
<name>A0A8J7PF08_9BACT</name>
<dbReference type="SMART" id="SM00530">
    <property type="entry name" value="HTH_XRE"/>
    <property type="match status" value="1"/>
</dbReference>
<comment type="caution">
    <text evidence="3">The sequence shown here is derived from an EMBL/GenBank/DDBJ whole genome shotgun (WGS) entry which is preliminary data.</text>
</comment>
<dbReference type="InterPro" id="IPR050807">
    <property type="entry name" value="TransReg_Diox_bact_type"/>
</dbReference>
<evidence type="ECO:0000313" key="4">
    <source>
        <dbReference type="Proteomes" id="UP000664277"/>
    </source>
</evidence>
<dbReference type="SUPFAM" id="SSF47413">
    <property type="entry name" value="lambda repressor-like DNA-binding domains"/>
    <property type="match status" value="1"/>
</dbReference>
<dbReference type="PROSITE" id="PS50943">
    <property type="entry name" value="HTH_CROC1"/>
    <property type="match status" value="1"/>
</dbReference>
<evidence type="ECO:0000259" key="2">
    <source>
        <dbReference type="PROSITE" id="PS50943"/>
    </source>
</evidence>
<dbReference type="InterPro" id="IPR010982">
    <property type="entry name" value="Lambda_DNA-bd_dom_sf"/>
</dbReference>
<accession>A0A8J7PF08</accession>
<dbReference type="GO" id="GO:0003700">
    <property type="term" value="F:DNA-binding transcription factor activity"/>
    <property type="evidence" value="ECO:0007669"/>
    <property type="project" value="TreeGrafter"/>
</dbReference>
<dbReference type="PANTHER" id="PTHR46797:SF1">
    <property type="entry name" value="METHYLPHOSPHONATE SYNTHASE"/>
    <property type="match status" value="1"/>
</dbReference>
<dbReference type="Gene3D" id="1.10.260.40">
    <property type="entry name" value="lambda repressor-like DNA-binding domains"/>
    <property type="match status" value="1"/>
</dbReference>
<evidence type="ECO:0000313" key="3">
    <source>
        <dbReference type="EMBL" id="MBN8658773.1"/>
    </source>
</evidence>
<feature type="domain" description="HTH cro/C1-type" evidence="2">
    <location>
        <begin position="17"/>
        <end position="71"/>
    </location>
</feature>
<dbReference type="EMBL" id="JAFLCK010000001">
    <property type="protein sequence ID" value="MBN8658773.1"/>
    <property type="molecule type" value="Genomic_DNA"/>
</dbReference>
<sequence length="113" mass="12455">MAALDHELLNKQIGSRIKQRRAKNGMTQIELARRVGLSRTSIANIEAGQQCPPLPVLYAICHELGIEPNALLPAFDEVIQTPSGLAYDIAQELKQMGVGKVSEQIMNIFSEEK</sequence>
<evidence type="ECO:0000256" key="1">
    <source>
        <dbReference type="ARBA" id="ARBA00023125"/>
    </source>
</evidence>